<accession>A0AB73TKP7</accession>
<feature type="non-terminal residue" evidence="4">
    <location>
        <position position="1"/>
    </location>
</feature>
<dbReference type="InterPro" id="IPR038109">
    <property type="entry name" value="DNA_bind_recomb_sf"/>
</dbReference>
<dbReference type="GO" id="GO:0003677">
    <property type="term" value="F:DNA binding"/>
    <property type="evidence" value="ECO:0007669"/>
    <property type="project" value="InterPro"/>
</dbReference>
<dbReference type="Gene3D" id="3.40.50.1390">
    <property type="entry name" value="Resolvase, N-terminal catalytic domain"/>
    <property type="match status" value="1"/>
</dbReference>
<dbReference type="GO" id="GO:0000150">
    <property type="term" value="F:DNA strand exchange activity"/>
    <property type="evidence" value="ECO:0007669"/>
    <property type="project" value="InterPro"/>
</dbReference>
<feature type="domain" description="Recombinase" evidence="3">
    <location>
        <begin position="67"/>
        <end position="193"/>
    </location>
</feature>
<evidence type="ECO:0000313" key="5">
    <source>
        <dbReference type="Proteomes" id="UP000249070"/>
    </source>
</evidence>
<protein>
    <submittedName>
        <fullName evidence="4">Recombinase family protein</fullName>
    </submittedName>
</protein>
<dbReference type="Pfam" id="PF07508">
    <property type="entry name" value="Recombinase"/>
    <property type="match status" value="1"/>
</dbReference>
<evidence type="ECO:0000256" key="1">
    <source>
        <dbReference type="SAM" id="Coils"/>
    </source>
</evidence>
<dbReference type="PROSITE" id="PS51736">
    <property type="entry name" value="RECOMBINASES_3"/>
    <property type="match status" value="1"/>
</dbReference>
<sequence length="363" mass="41875">IRQLKDKNISVYFEKENINTTDAKGEVLLTIMASLAQQESQSLSQNVKLGLQYRYQQGKVQVNHKRFMGYTKDEDGNLTIVPEEAEIIKRIYREYLEGQSLVGIGRALEKDGILTAAGKPRWRPESVKKILQNEKYIGDALLQKTVTVDFLTKKRVKNEGHVPQYYVENSHEAIIPKELFLQAQEEIHRRSNIYTGEGKNKRIYSSKYALSAITFCGDCGDIYRRVYWNIHGRKEFVWRCVTRIEQGPEVCKNRTVKEDELYGAVMTAINKLLAGGNNMIKTLEENIHAVIGETTEYQISEINNSLEEKQKELIKLANKGQDYDHLADEIDELRDKRQILLVEDASLSGENERINELIEFIRK</sequence>
<evidence type="ECO:0000313" key="4">
    <source>
        <dbReference type="EMBL" id="PZM50926.1"/>
    </source>
</evidence>
<dbReference type="Pfam" id="PF13408">
    <property type="entry name" value="Zn_ribbon_recom"/>
    <property type="match status" value="1"/>
</dbReference>
<dbReference type="PANTHER" id="PTHR30461">
    <property type="entry name" value="DNA-INVERTASE FROM LAMBDOID PROPHAGE"/>
    <property type="match status" value="1"/>
</dbReference>
<feature type="coiled-coil region" evidence="1">
    <location>
        <begin position="299"/>
        <end position="343"/>
    </location>
</feature>
<dbReference type="InterPro" id="IPR050639">
    <property type="entry name" value="SSR_resolvase"/>
</dbReference>
<dbReference type="Pfam" id="PF00239">
    <property type="entry name" value="Resolvase"/>
    <property type="match status" value="1"/>
</dbReference>
<gene>
    <name evidence="4" type="ORF">DKP91_17605</name>
</gene>
<dbReference type="AlphaFoldDB" id="A0AB73TKP7"/>
<dbReference type="EMBL" id="QHGU01000344">
    <property type="protein sequence ID" value="PZM50926.1"/>
    <property type="molecule type" value="Genomic_DNA"/>
</dbReference>
<comment type="caution">
    <text evidence="4">The sequence shown here is derived from an EMBL/GenBank/DDBJ whole genome shotgun (WGS) entry which is preliminary data.</text>
</comment>
<feature type="domain" description="Resolvase/invertase-type recombinase catalytic" evidence="2">
    <location>
        <begin position="1"/>
        <end position="58"/>
    </location>
</feature>
<dbReference type="Gene3D" id="3.90.1750.20">
    <property type="entry name" value="Putative Large Serine Recombinase, Chain B, Domain 2"/>
    <property type="match status" value="1"/>
</dbReference>
<dbReference type="InterPro" id="IPR036162">
    <property type="entry name" value="Resolvase-like_N_sf"/>
</dbReference>
<dbReference type="SUPFAM" id="SSF53041">
    <property type="entry name" value="Resolvase-like"/>
    <property type="match status" value="1"/>
</dbReference>
<feature type="non-terminal residue" evidence="4">
    <location>
        <position position="363"/>
    </location>
</feature>
<dbReference type="InterPro" id="IPR025827">
    <property type="entry name" value="Zn_ribbon_recom_dom"/>
</dbReference>
<proteinExistence type="predicted"/>
<evidence type="ECO:0000259" key="2">
    <source>
        <dbReference type="PROSITE" id="PS51736"/>
    </source>
</evidence>
<reference evidence="4 5" key="1">
    <citation type="submission" date="2018-05" db="EMBL/GenBank/DDBJ databases">
        <title>Vancomycin-resistant Enterococcus faecium strain from Chelyabinsk, Russia.</title>
        <authorList>
            <person name="Gostev V."/>
            <person name="Goncharov A."/>
            <person name="Kolodzhieva V."/>
            <person name="Suvorov A."/>
            <person name="Sidorenko S."/>
            <person name="Zueva L."/>
        </authorList>
    </citation>
    <scope>NUCLEOTIDE SEQUENCE [LARGE SCALE GENOMIC DNA]</scope>
    <source>
        <strain evidence="4 5">20</strain>
    </source>
</reference>
<dbReference type="PANTHER" id="PTHR30461:SF23">
    <property type="entry name" value="DNA RECOMBINASE-RELATED"/>
    <property type="match status" value="1"/>
</dbReference>
<evidence type="ECO:0000259" key="3">
    <source>
        <dbReference type="PROSITE" id="PS51737"/>
    </source>
</evidence>
<keyword evidence="1" id="KW-0175">Coiled coil</keyword>
<dbReference type="InterPro" id="IPR011109">
    <property type="entry name" value="DNA_bind_recombinase_dom"/>
</dbReference>
<dbReference type="InterPro" id="IPR006119">
    <property type="entry name" value="Resolv_N"/>
</dbReference>
<dbReference type="Proteomes" id="UP000249070">
    <property type="component" value="Unassembled WGS sequence"/>
</dbReference>
<name>A0AB73TKP7_ENTFC</name>
<dbReference type="PROSITE" id="PS51737">
    <property type="entry name" value="RECOMBINASE_DNA_BIND"/>
    <property type="match status" value="1"/>
</dbReference>
<dbReference type="RefSeq" id="WP_111231054.1">
    <property type="nucleotide sequence ID" value="NZ_QHGU01000344.1"/>
</dbReference>
<organism evidence="4 5">
    <name type="scientific">Enterococcus faecium</name>
    <name type="common">Streptococcus faecium</name>
    <dbReference type="NCBI Taxonomy" id="1352"/>
    <lineage>
        <taxon>Bacteria</taxon>
        <taxon>Bacillati</taxon>
        <taxon>Bacillota</taxon>
        <taxon>Bacilli</taxon>
        <taxon>Lactobacillales</taxon>
        <taxon>Enterococcaceae</taxon>
        <taxon>Enterococcus</taxon>
    </lineage>
</organism>